<evidence type="ECO:0008006" key="4">
    <source>
        <dbReference type="Google" id="ProtNLM"/>
    </source>
</evidence>
<comment type="caution">
    <text evidence="2">The sequence shown here is derived from an EMBL/GenBank/DDBJ whole genome shotgun (WGS) entry which is preliminary data.</text>
</comment>
<keyword evidence="1" id="KW-0472">Membrane</keyword>
<feature type="transmembrane region" description="Helical" evidence="1">
    <location>
        <begin position="44"/>
        <end position="67"/>
    </location>
</feature>
<accession>A0A1F7VCG1</accession>
<proteinExistence type="predicted"/>
<dbReference type="AlphaFoldDB" id="A0A1F7VCG1"/>
<evidence type="ECO:0000256" key="1">
    <source>
        <dbReference type="SAM" id="Phobius"/>
    </source>
</evidence>
<dbReference type="EMBL" id="MGER01000065">
    <property type="protein sequence ID" value="OGL87684.1"/>
    <property type="molecule type" value="Genomic_DNA"/>
</dbReference>
<evidence type="ECO:0000313" key="3">
    <source>
        <dbReference type="Proteomes" id="UP000178264"/>
    </source>
</evidence>
<gene>
    <name evidence="2" type="ORF">A3I42_01525</name>
</gene>
<name>A0A1F7VCG1_9BACT</name>
<organism evidence="2 3">
    <name type="scientific">Candidatus Uhrbacteria bacterium RIFCSPLOWO2_02_FULL_49_11</name>
    <dbReference type="NCBI Taxonomy" id="1802409"/>
    <lineage>
        <taxon>Bacteria</taxon>
        <taxon>Candidatus Uhriibacteriota</taxon>
    </lineage>
</organism>
<protein>
    <recommendedName>
        <fullName evidence="4">SMODS and SLOG-associating 2TM effector domain-containing protein</fullName>
    </recommendedName>
</protein>
<keyword evidence="1" id="KW-0812">Transmembrane</keyword>
<sequence>MVGNFHTHEAFIKRELKRAHGDAGWRDLSDYHHTQIHNFQHERLVHLLVTLTYALANLITLALTLAFPSIGAVILDVILLVMFAFYVWHYFALENGIARLYQLDQEIIKKCLSKLKT</sequence>
<dbReference type="Proteomes" id="UP000178264">
    <property type="component" value="Unassembled WGS sequence"/>
</dbReference>
<keyword evidence="1" id="KW-1133">Transmembrane helix</keyword>
<evidence type="ECO:0000313" key="2">
    <source>
        <dbReference type="EMBL" id="OGL87684.1"/>
    </source>
</evidence>
<reference evidence="2 3" key="1">
    <citation type="journal article" date="2016" name="Nat. Commun.">
        <title>Thousands of microbial genomes shed light on interconnected biogeochemical processes in an aquifer system.</title>
        <authorList>
            <person name="Anantharaman K."/>
            <person name="Brown C.T."/>
            <person name="Hug L.A."/>
            <person name="Sharon I."/>
            <person name="Castelle C.J."/>
            <person name="Probst A.J."/>
            <person name="Thomas B.C."/>
            <person name="Singh A."/>
            <person name="Wilkins M.J."/>
            <person name="Karaoz U."/>
            <person name="Brodie E.L."/>
            <person name="Williams K.H."/>
            <person name="Hubbard S.S."/>
            <person name="Banfield J.F."/>
        </authorList>
    </citation>
    <scope>NUCLEOTIDE SEQUENCE [LARGE SCALE GENOMIC DNA]</scope>
</reference>
<feature type="transmembrane region" description="Helical" evidence="1">
    <location>
        <begin position="73"/>
        <end position="93"/>
    </location>
</feature>